<evidence type="ECO:0000313" key="3">
    <source>
        <dbReference type="Proteomes" id="UP000265520"/>
    </source>
</evidence>
<organism evidence="2 3">
    <name type="scientific">Trifolium medium</name>
    <dbReference type="NCBI Taxonomy" id="97028"/>
    <lineage>
        <taxon>Eukaryota</taxon>
        <taxon>Viridiplantae</taxon>
        <taxon>Streptophyta</taxon>
        <taxon>Embryophyta</taxon>
        <taxon>Tracheophyta</taxon>
        <taxon>Spermatophyta</taxon>
        <taxon>Magnoliopsida</taxon>
        <taxon>eudicotyledons</taxon>
        <taxon>Gunneridae</taxon>
        <taxon>Pentapetalae</taxon>
        <taxon>rosids</taxon>
        <taxon>fabids</taxon>
        <taxon>Fabales</taxon>
        <taxon>Fabaceae</taxon>
        <taxon>Papilionoideae</taxon>
        <taxon>50 kb inversion clade</taxon>
        <taxon>NPAAA clade</taxon>
        <taxon>Hologalegina</taxon>
        <taxon>IRL clade</taxon>
        <taxon>Trifolieae</taxon>
        <taxon>Trifolium</taxon>
    </lineage>
</organism>
<comment type="caution">
    <text evidence="2">The sequence shown here is derived from an EMBL/GenBank/DDBJ whole genome shotgun (WGS) entry which is preliminary data.</text>
</comment>
<dbReference type="AlphaFoldDB" id="A0A392S4W4"/>
<dbReference type="Proteomes" id="UP000265520">
    <property type="component" value="Unassembled WGS sequence"/>
</dbReference>
<evidence type="ECO:0000313" key="2">
    <source>
        <dbReference type="EMBL" id="MCI43437.1"/>
    </source>
</evidence>
<feature type="non-terminal residue" evidence="2">
    <location>
        <position position="1"/>
    </location>
</feature>
<dbReference type="InterPro" id="IPR036265">
    <property type="entry name" value="HIT-like_sf"/>
</dbReference>
<proteinExistence type="predicted"/>
<sequence>NKGHFLIEPKEFTYKRTDLSPDEVADYEKLVSFVGTFLANLFEDSEENPLLDGNGRQRTSAKLIDTKS</sequence>
<reference evidence="2 3" key="1">
    <citation type="journal article" date="2018" name="Front. Plant Sci.">
        <title>Red Clover (Trifolium pratense) and Zigzag Clover (T. medium) - A Picture of Genomic Similarities and Differences.</title>
        <authorList>
            <person name="Dluhosova J."/>
            <person name="Istvanek J."/>
            <person name="Nedelnik J."/>
            <person name="Repkova J."/>
        </authorList>
    </citation>
    <scope>NUCLEOTIDE SEQUENCE [LARGE SCALE GENOMIC DNA]</scope>
    <source>
        <strain evidence="3">cv. 10/8</strain>
        <tissue evidence="2">Leaf</tissue>
    </source>
</reference>
<name>A0A392S4W4_9FABA</name>
<accession>A0A392S4W4</accession>
<dbReference type="EMBL" id="LXQA010317397">
    <property type="protein sequence ID" value="MCI43437.1"/>
    <property type="molecule type" value="Genomic_DNA"/>
</dbReference>
<evidence type="ECO:0000256" key="1">
    <source>
        <dbReference type="SAM" id="MobiDB-lite"/>
    </source>
</evidence>
<keyword evidence="3" id="KW-1185">Reference proteome</keyword>
<protein>
    <submittedName>
        <fullName evidence="2">Uncharacterized protein</fullName>
    </submittedName>
</protein>
<feature type="region of interest" description="Disordered" evidence="1">
    <location>
        <begin position="46"/>
        <end position="68"/>
    </location>
</feature>
<dbReference type="SUPFAM" id="SSF54197">
    <property type="entry name" value="HIT-like"/>
    <property type="match status" value="1"/>
</dbReference>